<reference evidence="11" key="1">
    <citation type="submission" date="2017-07" db="EMBL/GenBank/DDBJ databases">
        <title>The cable genome - Insights into the physiology and evolution of filamentous bacteria capable of sulfide oxidation via long distance electron transfer.</title>
        <authorList>
            <person name="Thorup C."/>
            <person name="Bjerg J.T."/>
            <person name="Schreiber L."/>
            <person name="Nielsen L.P."/>
            <person name="Kjeldsen K.U."/>
            <person name="Boesen T."/>
            <person name="Boggild A."/>
            <person name="Meysman F."/>
            <person name="Geelhoed J."/>
            <person name="Schramm A."/>
        </authorList>
    </citation>
    <scope>NUCLEOTIDE SEQUENCE [LARGE SCALE GENOMIC DNA]</scope>
    <source>
        <strain evidence="11">GS</strain>
    </source>
</reference>
<dbReference type="PROSITE" id="PS01213">
    <property type="entry name" value="GLOBIN_FAM_2"/>
    <property type="match status" value="1"/>
</dbReference>
<dbReference type="InterPro" id="IPR009050">
    <property type="entry name" value="Globin-like_sf"/>
</dbReference>
<keyword evidence="5 9" id="KW-0732">Signal</keyword>
<dbReference type="GO" id="GO:0020037">
    <property type="term" value="F:heme binding"/>
    <property type="evidence" value="ECO:0007669"/>
    <property type="project" value="InterPro"/>
</dbReference>
<protein>
    <submittedName>
        <fullName evidence="11">Truncated hemoglobin YjbI</fullName>
    </submittedName>
</protein>
<feature type="chain" id="PRO_5021720905" evidence="9">
    <location>
        <begin position="26"/>
        <end position="820"/>
    </location>
</feature>
<dbReference type="Gene3D" id="1.10.1130.10">
    <property type="entry name" value="Flavocytochrome C3, Chain A"/>
    <property type="match status" value="1"/>
</dbReference>
<dbReference type="InterPro" id="IPR023155">
    <property type="entry name" value="Cyt_c-552/4"/>
</dbReference>
<dbReference type="InterPro" id="IPR001486">
    <property type="entry name" value="Hemoglobin_trunc"/>
</dbReference>
<dbReference type="AlphaFoldDB" id="A0A521G0J7"/>
<name>A0A521G0J7_9BACT</name>
<keyword evidence="12" id="KW-1185">Reference proteome</keyword>
<evidence type="ECO:0000259" key="10">
    <source>
        <dbReference type="Pfam" id="PF13435"/>
    </source>
</evidence>
<keyword evidence="4 7" id="KW-0479">Metal-binding</keyword>
<evidence type="ECO:0000313" key="12">
    <source>
        <dbReference type="Proteomes" id="UP000316238"/>
    </source>
</evidence>
<dbReference type="GO" id="GO:0015671">
    <property type="term" value="P:oxygen transport"/>
    <property type="evidence" value="ECO:0007669"/>
    <property type="project" value="InterPro"/>
</dbReference>
<feature type="domain" description="Cytochrome c-552/4" evidence="10">
    <location>
        <begin position="247"/>
        <end position="330"/>
    </location>
</feature>
<evidence type="ECO:0000313" key="11">
    <source>
        <dbReference type="EMBL" id="TAA74525.1"/>
    </source>
</evidence>
<dbReference type="Pfam" id="PF13435">
    <property type="entry name" value="Cytochrome_C554"/>
    <property type="match status" value="1"/>
</dbReference>
<dbReference type="Proteomes" id="UP000316238">
    <property type="component" value="Unassembled WGS sequence"/>
</dbReference>
<sequence>MNNKRAGLAICLTAGLALTAQSAFTGDPNQANQTGPQSQIGQEQQSLYDQLGGAPAIDAAVKGFYKKVLADSRVNGFFKGVDMNRQIAMQKAFLTFAFGGPNAYQGRDLKAAHAHLVARGLNDSHFDVIVEHLGATLKELGVKDELIAHAAKVANSVRGDILGKTDAAAVKPAQSKPAGLSSYSPPKPGVGVVPNNPNEIDKDLANVWSVPYTRYDHDALKKQYKYYPSNIAFEDKGVPFETPSVFTCGGCHPQQFEDWQGSMHAQAFRDPIYLGELALGVKAVGKEITKQCEGCHTAAAVVSGQMPEEFDFKKLTDLTKAGVSCDVCHSIKRHTHWETPSREPENGSYVLSPGYKNAKGENVRTKYGPFPPYEGCGGGFHECVESPLHLRAELCAGCHQVFHYQEHFPIEHTYNEWKKGIYSVKGIQCQDCHMVDIPTFKRSADTFQKPQRHEYRHFFNGANFTMYLLEKLRAEKLGDKKLADNAQLKYDMAVARLQLAAEMEITPIYSEDGYLSKIKVRVKNERCGHALPTSLTNIRQMWLEVVAKDETGKEVLKSGLLKKDGELDENTYMFNSDGMGHDMTLKNDPWEIVSFSRHDVIPPKGYRDVYYSTLSDLKKHNITFHARLRFRVASQKIAKKLFENLPKGFDLEEIYGLKAVPDPLPIVDMIDKTVTFSTHGAPTQNRIQERGDSVKTAADAFYEQIGGEEAVSKAVDLFYDKVMADPAVNYFFAGIDMDTQRRMQKAFMNFAFGGSLPYKGRDLTAAHARLVKDKGLNDSHFNIIIKHFGDALRELGVKEEMIAVAVRVAESARKDVLGKQ</sequence>
<feature type="binding site" description="distal binding residue" evidence="7">
    <location>
        <position position="767"/>
    </location>
    <ligand>
        <name>heme</name>
        <dbReference type="ChEBI" id="CHEBI:30413"/>
    </ligand>
    <ligandPart>
        <name>Fe</name>
        <dbReference type="ChEBI" id="CHEBI:18248"/>
    </ligandPart>
</feature>
<dbReference type="InterPro" id="IPR051829">
    <property type="entry name" value="Multiheme_Cytochr_ET"/>
</dbReference>
<accession>A0A521G0J7</accession>
<evidence type="ECO:0000256" key="4">
    <source>
        <dbReference type="ARBA" id="ARBA00022723"/>
    </source>
</evidence>
<feature type="signal peptide" evidence="9">
    <location>
        <begin position="1"/>
        <end position="25"/>
    </location>
</feature>
<dbReference type="InterPro" id="IPR012292">
    <property type="entry name" value="Globin/Proto"/>
</dbReference>
<dbReference type="GO" id="GO:0019825">
    <property type="term" value="F:oxygen binding"/>
    <property type="evidence" value="ECO:0007669"/>
    <property type="project" value="InterPro"/>
</dbReference>
<dbReference type="InterPro" id="IPR036280">
    <property type="entry name" value="Multihaem_cyt_sf"/>
</dbReference>
<comment type="caution">
    <text evidence="11">The sequence shown here is derived from an EMBL/GenBank/DDBJ whole genome shotgun (WGS) entry which is preliminary data.</text>
</comment>
<dbReference type="GO" id="GO:0046872">
    <property type="term" value="F:metal ion binding"/>
    <property type="evidence" value="ECO:0007669"/>
    <property type="project" value="UniProtKB-KW"/>
</dbReference>
<dbReference type="SUPFAM" id="SSF48695">
    <property type="entry name" value="Multiheme cytochromes"/>
    <property type="match status" value="1"/>
</dbReference>
<keyword evidence="2" id="KW-0813">Transport</keyword>
<evidence type="ECO:0000256" key="7">
    <source>
        <dbReference type="PIRSR" id="PIRSR601486-1"/>
    </source>
</evidence>
<dbReference type="EMBL" id="NQJD01000024">
    <property type="protein sequence ID" value="TAA74525.1"/>
    <property type="molecule type" value="Genomic_DNA"/>
</dbReference>
<evidence type="ECO:0000256" key="2">
    <source>
        <dbReference type="ARBA" id="ARBA00022448"/>
    </source>
</evidence>
<gene>
    <name evidence="11" type="ORF">CDV28_12429</name>
</gene>
<comment type="cofactor">
    <cofactor evidence="1">
        <name>heme</name>
        <dbReference type="ChEBI" id="CHEBI:30413"/>
    </cofactor>
</comment>
<evidence type="ECO:0000256" key="5">
    <source>
        <dbReference type="ARBA" id="ARBA00022729"/>
    </source>
</evidence>
<dbReference type="Pfam" id="PF01152">
    <property type="entry name" value="Bac_globin"/>
    <property type="match status" value="2"/>
</dbReference>
<dbReference type="CDD" id="cd00454">
    <property type="entry name" value="TrHb1_N"/>
    <property type="match status" value="2"/>
</dbReference>
<evidence type="ECO:0000256" key="6">
    <source>
        <dbReference type="ARBA" id="ARBA00023004"/>
    </source>
</evidence>
<dbReference type="PANTHER" id="PTHR35038">
    <property type="entry name" value="DISSIMILATORY SULFITE REDUCTASE SIRA"/>
    <property type="match status" value="1"/>
</dbReference>
<keyword evidence="3 7" id="KW-0349">Heme</keyword>
<dbReference type="InterPro" id="IPR019795">
    <property type="entry name" value="Globin_bac-like_CS"/>
</dbReference>
<evidence type="ECO:0000256" key="3">
    <source>
        <dbReference type="ARBA" id="ARBA00022617"/>
    </source>
</evidence>
<evidence type="ECO:0000256" key="8">
    <source>
        <dbReference type="SAM" id="MobiDB-lite"/>
    </source>
</evidence>
<evidence type="ECO:0000256" key="1">
    <source>
        <dbReference type="ARBA" id="ARBA00001971"/>
    </source>
</evidence>
<keyword evidence="6 7" id="KW-0408">Iron</keyword>
<dbReference type="Gene3D" id="1.10.490.10">
    <property type="entry name" value="Globins"/>
    <property type="match status" value="2"/>
</dbReference>
<evidence type="ECO:0000256" key="9">
    <source>
        <dbReference type="SAM" id="SignalP"/>
    </source>
</evidence>
<organism evidence="11 12">
    <name type="scientific">Candidatus Electronema aureum</name>
    <dbReference type="NCBI Taxonomy" id="2005002"/>
    <lineage>
        <taxon>Bacteria</taxon>
        <taxon>Pseudomonadati</taxon>
        <taxon>Thermodesulfobacteriota</taxon>
        <taxon>Desulfobulbia</taxon>
        <taxon>Desulfobulbales</taxon>
        <taxon>Desulfobulbaceae</taxon>
        <taxon>Candidatus Electronema</taxon>
    </lineage>
</organism>
<proteinExistence type="predicted"/>
<feature type="region of interest" description="Disordered" evidence="8">
    <location>
        <begin position="173"/>
        <end position="192"/>
    </location>
</feature>
<dbReference type="SUPFAM" id="SSF46458">
    <property type="entry name" value="Globin-like"/>
    <property type="match status" value="2"/>
</dbReference>